<dbReference type="CDD" id="cd07805">
    <property type="entry name" value="ASKHA_NBD_FGGY_CvXK-like"/>
    <property type="match status" value="1"/>
</dbReference>
<evidence type="ECO:0000313" key="8">
    <source>
        <dbReference type="Proteomes" id="UP000515734"/>
    </source>
</evidence>
<keyword evidence="2" id="KW-0119">Carbohydrate metabolism</keyword>
<name>A0A6S6P0M0_9MYCO</name>
<evidence type="ECO:0000256" key="1">
    <source>
        <dbReference type="ARBA" id="ARBA00009156"/>
    </source>
</evidence>
<feature type="domain" description="Carbohydrate kinase FGGY N-terminal" evidence="5">
    <location>
        <begin position="5"/>
        <end position="168"/>
    </location>
</feature>
<dbReference type="InterPro" id="IPR043129">
    <property type="entry name" value="ATPase_NBD"/>
</dbReference>
<dbReference type="RefSeq" id="WP_185294052.1">
    <property type="nucleotide sequence ID" value="NZ_AP023287.1"/>
</dbReference>
<dbReference type="PANTHER" id="PTHR43095">
    <property type="entry name" value="SUGAR KINASE"/>
    <property type="match status" value="1"/>
</dbReference>
<dbReference type="InterPro" id="IPR018485">
    <property type="entry name" value="FGGY_C"/>
</dbReference>
<evidence type="ECO:0000313" key="7">
    <source>
        <dbReference type="EMBL" id="BCI51031.1"/>
    </source>
</evidence>
<keyword evidence="2" id="KW-0859">Xylose metabolism</keyword>
<comment type="similarity">
    <text evidence="1">Belongs to the FGGY kinase family.</text>
</comment>
<feature type="domain" description="Carbohydrate kinase FGGY C-terminal" evidence="6">
    <location>
        <begin position="296"/>
        <end position="437"/>
    </location>
</feature>
<proteinExistence type="inferred from homology"/>
<dbReference type="AlphaFoldDB" id="A0A6S6P0M0"/>
<dbReference type="Pfam" id="PF00370">
    <property type="entry name" value="FGGY_N"/>
    <property type="match status" value="1"/>
</dbReference>
<keyword evidence="4 7" id="KW-0418">Kinase</keyword>
<evidence type="ECO:0000256" key="3">
    <source>
        <dbReference type="ARBA" id="ARBA00022679"/>
    </source>
</evidence>
<dbReference type="EMBL" id="AP023287">
    <property type="protein sequence ID" value="BCI51031.1"/>
    <property type="molecule type" value="Genomic_DNA"/>
</dbReference>
<protein>
    <submittedName>
        <fullName evidence="7">Sugar kinase</fullName>
    </submittedName>
</protein>
<dbReference type="PIRSF" id="PIRSF000538">
    <property type="entry name" value="GlpK"/>
    <property type="match status" value="1"/>
</dbReference>
<dbReference type="SUPFAM" id="SSF53067">
    <property type="entry name" value="Actin-like ATPase domain"/>
    <property type="match status" value="2"/>
</dbReference>
<dbReference type="InterPro" id="IPR018484">
    <property type="entry name" value="FGGY_N"/>
</dbReference>
<dbReference type="GO" id="GO:0016301">
    <property type="term" value="F:kinase activity"/>
    <property type="evidence" value="ECO:0007669"/>
    <property type="project" value="UniProtKB-KW"/>
</dbReference>
<evidence type="ECO:0000256" key="2">
    <source>
        <dbReference type="ARBA" id="ARBA00022629"/>
    </source>
</evidence>
<evidence type="ECO:0000256" key="4">
    <source>
        <dbReference type="ARBA" id="ARBA00022777"/>
    </source>
</evidence>
<dbReference type="PANTHER" id="PTHR43095:SF5">
    <property type="entry name" value="XYLULOSE KINASE"/>
    <property type="match status" value="1"/>
</dbReference>
<dbReference type="Pfam" id="PF02782">
    <property type="entry name" value="FGGY_C"/>
    <property type="match status" value="1"/>
</dbReference>
<dbReference type="InterPro" id="IPR050406">
    <property type="entry name" value="FGGY_Carb_Kinase"/>
</dbReference>
<dbReference type="Gene3D" id="3.30.420.40">
    <property type="match status" value="2"/>
</dbReference>
<keyword evidence="3" id="KW-0808">Transferase</keyword>
<sequence>MTTAVSLDFGTSSLKVAVTDTDRGVLGEADREYAIRQPFPTWAEQDPAELWDLAGEACREAVAGSAVSPDEVDAVVIVAPWKAVIPVSADGDVLCDGIIWLDGRASEEAAAVSERYGLESIGGQSYWPRLLWLRAHRADVWRRAAWLMGLPTYFKWRATGQVVTDPSDDFFRNPERPLTGLGEQLARDFEFGSDAAKFAPVRPCMEVIGELTKAGASHLGLPPGTRVVNGFGDLPAVTLGTTGFSENAAHIYFGTSSWLTVVTHGGRNLDAPLSFTFDDSLGGAVFPLQTGMRAYNWITDQVFKDLAAPGTPAYYAEINRQVAEIPAGSDNLLATHWLVGELPPLAKSAKGAFINLTANHDRRHMVRAVMESICYTHRRYVEQLSAQHGLELAEVVAVGGGALNDVLVQMLADVIQRDVLVPNGARHAGTRGAHICAESTIAGAAEPVPFPDPVEARRFRPDPSKAREYDRMYHLYLKIFPALRSLFAELNHTEGP</sequence>
<reference evidence="7 8" key="1">
    <citation type="submission" date="2020-07" db="EMBL/GenBank/DDBJ databases">
        <title>Complete genome sequence of Mycolicibacterium litorale like strain isolated from cardiac implantable electronic device infection.</title>
        <authorList>
            <person name="Fukano H."/>
            <person name="Miyama H."/>
            <person name="Hoshino Y."/>
        </authorList>
    </citation>
    <scope>NUCLEOTIDE SEQUENCE [LARGE SCALE GENOMIC DNA]</scope>
    <source>
        <strain evidence="7 8">NIIDNTM18</strain>
    </source>
</reference>
<dbReference type="Proteomes" id="UP000515734">
    <property type="component" value="Chromosome"/>
</dbReference>
<dbReference type="InterPro" id="IPR000577">
    <property type="entry name" value="Carb_kinase_FGGY"/>
</dbReference>
<dbReference type="GO" id="GO:0042732">
    <property type="term" value="P:D-xylose metabolic process"/>
    <property type="evidence" value="ECO:0007669"/>
    <property type="project" value="UniProtKB-KW"/>
</dbReference>
<organism evidence="7 8">
    <name type="scientific">Mycolicibacterium litorale</name>
    <dbReference type="NCBI Taxonomy" id="758802"/>
    <lineage>
        <taxon>Bacteria</taxon>
        <taxon>Bacillati</taxon>
        <taxon>Actinomycetota</taxon>
        <taxon>Actinomycetes</taxon>
        <taxon>Mycobacteriales</taxon>
        <taxon>Mycobacteriaceae</taxon>
        <taxon>Mycolicibacterium</taxon>
    </lineage>
</organism>
<evidence type="ECO:0000259" key="5">
    <source>
        <dbReference type="Pfam" id="PF00370"/>
    </source>
</evidence>
<evidence type="ECO:0000259" key="6">
    <source>
        <dbReference type="Pfam" id="PF02782"/>
    </source>
</evidence>
<accession>A0A6S6P0M0</accession>
<gene>
    <name evidence="7" type="ORF">NIIDNTM18_03090</name>
</gene>